<dbReference type="OrthoDB" id="443876at2759"/>
<sequence>MPFTVAQELAASWWWNRSHVSSGSENEAETRLADRATTASFRPRYAAACAQLSSFATAVLVHRVSCCGVWGFLIAKERMELISTCREADGMCLRHVRAHGLPPMPPISAPSSTFARPCSLGRFARGFQRQRRKHLSAALSSRLQQLHPVFDRLDAAAFEDLAADPVSGSQDADAILAAYGRQVQRVDDLYDVVAELGHHLALAELRIQALEAEREEL</sequence>
<accession>A0A812S0V1</accession>
<name>A0A812S0V1_9DINO</name>
<dbReference type="Proteomes" id="UP000601435">
    <property type="component" value="Unassembled WGS sequence"/>
</dbReference>
<evidence type="ECO:0000313" key="1">
    <source>
        <dbReference type="EMBL" id="CAE7460719.1"/>
    </source>
</evidence>
<organism evidence="1 2">
    <name type="scientific">Symbiodinium necroappetens</name>
    <dbReference type="NCBI Taxonomy" id="1628268"/>
    <lineage>
        <taxon>Eukaryota</taxon>
        <taxon>Sar</taxon>
        <taxon>Alveolata</taxon>
        <taxon>Dinophyceae</taxon>
        <taxon>Suessiales</taxon>
        <taxon>Symbiodiniaceae</taxon>
        <taxon>Symbiodinium</taxon>
    </lineage>
</organism>
<reference evidence="1" key="1">
    <citation type="submission" date="2021-02" db="EMBL/GenBank/DDBJ databases">
        <authorList>
            <person name="Dougan E. K."/>
            <person name="Rhodes N."/>
            <person name="Thang M."/>
            <person name="Chan C."/>
        </authorList>
    </citation>
    <scope>NUCLEOTIDE SEQUENCE</scope>
</reference>
<protein>
    <submittedName>
        <fullName evidence="1">Uncharacterized protein</fullName>
    </submittedName>
</protein>
<keyword evidence="2" id="KW-1185">Reference proteome</keyword>
<comment type="caution">
    <text evidence="1">The sequence shown here is derived from an EMBL/GenBank/DDBJ whole genome shotgun (WGS) entry which is preliminary data.</text>
</comment>
<evidence type="ECO:0000313" key="2">
    <source>
        <dbReference type="Proteomes" id="UP000601435"/>
    </source>
</evidence>
<dbReference type="AlphaFoldDB" id="A0A812S0V1"/>
<dbReference type="EMBL" id="CAJNJA010020489">
    <property type="protein sequence ID" value="CAE7460719.1"/>
    <property type="molecule type" value="Genomic_DNA"/>
</dbReference>
<proteinExistence type="predicted"/>
<gene>
    <name evidence="1" type="ORF">SNEC2469_LOCUS12879</name>
</gene>